<gene>
    <name evidence="1" type="ORF">SAMN02927928_2491</name>
</gene>
<dbReference type="EMBL" id="FMTS01000004">
    <property type="protein sequence ID" value="SCW66085.1"/>
    <property type="molecule type" value="Genomic_DNA"/>
</dbReference>
<proteinExistence type="predicted"/>
<dbReference type="STRING" id="260084.SAMN02927928_2491"/>
<dbReference type="AlphaFoldDB" id="A0A1G4SBY6"/>
<reference evidence="2" key="1">
    <citation type="submission" date="2016-10" db="EMBL/GenBank/DDBJ databases">
        <authorList>
            <person name="Varghese N."/>
            <person name="Submissions S."/>
        </authorList>
    </citation>
    <scope>NUCLEOTIDE SEQUENCE [LARGE SCALE GENOMIC DNA]</scope>
    <source>
        <strain evidence="2">CGMCC 1.3431</strain>
    </source>
</reference>
<protein>
    <submittedName>
        <fullName evidence="1">Uncharacterized protein</fullName>
    </submittedName>
</protein>
<name>A0A1G4SBY6_9CAUL</name>
<evidence type="ECO:0000313" key="2">
    <source>
        <dbReference type="Proteomes" id="UP000199150"/>
    </source>
</evidence>
<keyword evidence="2" id="KW-1185">Reference proteome</keyword>
<sequence>MSNIRDLLEYIKAVDRLHVAVGLNGRTQLNKDFERFRSMPGTVTVSEYLSKRVRPYLPAGTTVGIYDPAGRLVGMTALLENIRIPEATPITQRR</sequence>
<organism evidence="1 2">
    <name type="scientific">Asticcacaulis taihuensis</name>
    <dbReference type="NCBI Taxonomy" id="260084"/>
    <lineage>
        <taxon>Bacteria</taxon>
        <taxon>Pseudomonadati</taxon>
        <taxon>Pseudomonadota</taxon>
        <taxon>Alphaproteobacteria</taxon>
        <taxon>Caulobacterales</taxon>
        <taxon>Caulobacteraceae</taxon>
        <taxon>Asticcacaulis</taxon>
    </lineage>
</organism>
<accession>A0A1G4SBY6</accession>
<dbReference type="RefSeq" id="WP_090648422.1">
    <property type="nucleotide sequence ID" value="NZ_CBCRYE010000002.1"/>
</dbReference>
<dbReference type="Proteomes" id="UP000199150">
    <property type="component" value="Unassembled WGS sequence"/>
</dbReference>
<evidence type="ECO:0000313" key="1">
    <source>
        <dbReference type="EMBL" id="SCW66085.1"/>
    </source>
</evidence>